<dbReference type="AlphaFoldDB" id="A0A427Y397"/>
<dbReference type="GO" id="GO:0005737">
    <property type="term" value="C:cytoplasm"/>
    <property type="evidence" value="ECO:0007669"/>
    <property type="project" value="TreeGrafter"/>
</dbReference>
<dbReference type="InterPro" id="IPR011013">
    <property type="entry name" value="Gal_mutarotase_sf_dom"/>
</dbReference>
<dbReference type="Gene3D" id="2.70.98.10">
    <property type="match status" value="2"/>
</dbReference>
<protein>
    <submittedName>
        <fullName evidence="1">Uncharacterized protein</fullName>
    </submittedName>
</protein>
<sequence length="159" mass="17128">MSVQQTDKTVTLSLPSGAKATIHFFGAHVTSWITADGKERLYVSKKSAFDGSAPTHVAATFTLDSATYPDLFPKAVVLEYTVTLAGSSLTTALKAVNPKDSDVEIRFKTFYHNYIAVSDAQMISVTGLKSGLQYKDTLKGGEIGSWDGSELKMNARIGK</sequence>
<dbReference type="PANTHER" id="PTHR11122:SF13">
    <property type="entry name" value="GLUCOSE-6-PHOSPHATE 1-EPIMERASE"/>
    <property type="match status" value="1"/>
</dbReference>
<dbReference type="OrthoDB" id="1659429at2759"/>
<gene>
    <name evidence="1" type="ORF">EHS25_004909</name>
</gene>
<dbReference type="GO" id="GO:0030246">
    <property type="term" value="F:carbohydrate binding"/>
    <property type="evidence" value="ECO:0007669"/>
    <property type="project" value="InterPro"/>
</dbReference>
<evidence type="ECO:0000313" key="1">
    <source>
        <dbReference type="EMBL" id="RSH85513.1"/>
    </source>
</evidence>
<accession>A0A427Y397</accession>
<dbReference type="InterPro" id="IPR014718">
    <property type="entry name" value="GH-type_carb-bd"/>
</dbReference>
<keyword evidence="2" id="KW-1185">Reference proteome</keyword>
<comment type="caution">
    <text evidence="1">The sequence shown here is derived from an EMBL/GenBank/DDBJ whole genome shotgun (WGS) entry which is preliminary data.</text>
</comment>
<dbReference type="Proteomes" id="UP000279259">
    <property type="component" value="Unassembled WGS sequence"/>
</dbReference>
<dbReference type="STRING" id="1890683.A0A427Y397"/>
<dbReference type="SUPFAM" id="SSF74650">
    <property type="entry name" value="Galactose mutarotase-like"/>
    <property type="match status" value="1"/>
</dbReference>
<dbReference type="EMBL" id="RSCD01000020">
    <property type="protein sequence ID" value="RSH85513.1"/>
    <property type="molecule type" value="Genomic_DNA"/>
</dbReference>
<dbReference type="PANTHER" id="PTHR11122">
    <property type="entry name" value="APOSPORY-ASSOCIATED PROTEIN C-RELATED"/>
    <property type="match status" value="1"/>
</dbReference>
<organism evidence="1 2">
    <name type="scientific">Saitozyma podzolica</name>
    <dbReference type="NCBI Taxonomy" id="1890683"/>
    <lineage>
        <taxon>Eukaryota</taxon>
        <taxon>Fungi</taxon>
        <taxon>Dikarya</taxon>
        <taxon>Basidiomycota</taxon>
        <taxon>Agaricomycotina</taxon>
        <taxon>Tremellomycetes</taxon>
        <taxon>Tremellales</taxon>
        <taxon>Trimorphomycetaceae</taxon>
        <taxon>Saitozyma</taxon>
    </lineage>
</organism>
<reference evidence="1 2" key="1">
    <citation type="submission" date="2018-11" db="EMBL/GenBank/DDBJ databases">
        <title>Genome sequence of Saitozyma podzolica DSM 27192.</title>
        <authorList>
            <person name="Aliyu H."/>
            <person name="Gorte O."/>
            <person name="Ochsenreither K."/>
        </authorList>
    </citation>
    <scope>NUCLEOTIDE SEQUENCE [LARGE SCALE GENOMIC DNA]</scope>
    <source>
        <strain evidence="1 2">DSM 27192</strain>
    </source>
</reference>
<proteinExistence type="predicted"/>
<dbReference type="GO" id="GO:0047938">
    <property type="term" value="F:glucose-6-phosphate 1-epimerase activity"/>
    <property type="evidence" value="ECO:0007669"/>
    <property type="project" value="TreeGrafter"/>
</dbReference>
<dbReference type="GO" id="GO:0005975">
    <property type="term" value="P:carbohydrate metabolic process"/>
    <property type="evidence" value="ECO:0007669"/>
    <property type="project" value="InterPro"/>
</dbReference>
<evidence type="ECO:0000313" key="2">
    <source>
        <dbReference type="Proteomes" id="UP000279259"/>
    </source>
</evidence>
<name>A0A427Y397_9TREE</name>